<dbReference type="AlphaFoldDB" id="A0A8H4BF99"/>
<organism evidence="2 3">
    <name type="scientific">Mucor circinelloides f. lusitanicus</name>
    <name type="common">Mucor racemosus var. lusitanicus</name>
    <dbReference type="NCBI Taxonomy" id="29924"/>
    <lineage>
        <taxon>Eukaryota</taxon>
        <taxon>Fungi</taxon>
        <taxon>Fungi incertae sedis</taxon>
        <taxon>Mucoromycota</taxon>
        <taxon>Mucoromycotina</taxon>
        <taxon>Mucoromycetes</taxon>
        <taxon>Mucorales</taxon>
        <taxon>Mucorineae</taxon>
        <taxon>Mucoraceae</taxon>
        <taxon>Mucor</taxon>
    </lineage>
</organism>
<sequence length="167" mass="19040">MSSTHNTTTAAVGRSTSLRRNISKSSQSDPNRPRRQKSLVRPERERNDPNSRLYHYRQRAANEPDHNHPSTTGNQPQPSSSQHPLPPTPQQHVQLERRPTAREQFLRRGKSILGREEKLEDGDHFGHDNDDYNSSKKGCLSGFSPWMTYCRILTCCIPKPLLRCAGT</sequence>
<proteinExistence type="predicted"/>
<feature type="compositionally biased region" description="Polar residues" evidence="1">
    <location>
        <begin position="1"/>
        <end position="30"/>
    </location>
</feature>
<feature type="compositionally biased region" description="Basic and acidic residues" evidence="1">
    <location>
        <begin position="113"/>
        <end position="129"/>
    </location>
</feature>
<dbReference type="EMBL" id="JAAECE010000005">
    <property type="protein sequence ID" value="KAF1801060.1"/>
    <property type="molecule type" value="Genomic_DNA"/>
</dbReference>
<dbReference type="Proteomes" id="UP000469890">
    <property type="component" value="Unassembled WGS sequence"/>
</dbReference>
<evidence type="ECO:0000256" key="1">
    <source>
        <dbReference type="SAM" id="MobiDB-lite"/>
    </source>
</evidence>
<protein>
    <submittedName>
        <fullName evidence="2">Uncharacterized protein</fullName>
    </submittedName>
</protein>
<feature type="region of interest" description="Disordered" evidence="1">
    <location>
        <begin position="1"/>
        <end position="129"/>
    </location>
</feature>
<accession>A0A8H4BF99</accession>
<evidence type="ECO:0000313" key="3">
    <source>
        <dbReference type="Proteomes" id="UP000469890"/>
    </source>
</evidence>
<feature type="compositionally biased region" description="Basic and acidic residues" evidence="1">
    <location>
        <begin position="94"/>
        <end position="106"/>
    </location>
</feature>
<comment type="caution">
    <text evidence="2">The sequence shown here is derived from an EMBL/GenBank/DDBJ whole genome shotgun (WGS) entry which is preliminary data.</text>
</comment>
<reference evidence="2 3" key="1">
    <citation type="submission" date="2019-09" db="EMBL/GenBank/DDBJ databases">
        <authorList>
            <consortium name="DOE Joint Genome Institute"/>
            <person name="Mondo S.J."/>
            <person name="Navarro-Mendoza M.I."/>
            <person name="Perez-Arques C."/>
            <person name="Panchal S."/>
            <person name="Nicolas F.E."/>
            <person name="Ganguly P."/>
            <person name="Pangilinan J."/>
            <person name="Grigoriev I."/>
            <person name="Heitman J."/>
            <person name="Sanya K."/>
            <person name="Garre V."/>
        </authorList>
    </citation>
    <scope>NUCLEOTIDE SEQUENCE [LARGE SCALE GENOMIC DNA]</scope>
    <source>
        <strain evidence="2 3">MU402</strain>
    </source>
</reference>
<evidence type="ECO:0000313" key="2">
    <source>
        <dbReference type="EMBL" id="KAF1801060.1"/>
    </source>
</evidence>
<feature type="compositionally biased region" description="Basic and acidic residues" evidence="1">
    <location>
        <begin position="40"/>
        <end position="49"/>
    </location>
</feature>
<name>A0A8H4BF99_MUCCL</name>
<gene>
    <name evidence="2" type="ORF">FB192DRAFT_1383789</name>
</gene>